<dbReference type="SUPFAM" id="SSF51269">
    <property type="entry name" value="AFP III-like domain"/>
    <property type="match status" value="1"/>
</dbReference>
<dbReference type="InterPro" id="IPR020030">
    <property type="entry name" value="Pseudaminic_synth_PseI"/>
</dbReference>
<accession>A0AA90PL95</accession>
<evidence type="ECO:0000313" key="4">
    <source>
        <dbReference type="EMBL" id="MDP2539214.1"/>
    </source>
</evidence>
<evidence type="ECO:0000313" key="5">
    <source>
        <dbReference type="Proteomes" id="UP001177258"/>
    </source>
</evidence>
<evidence type="ECO:0000256" key="1">
    <source>
        <dbReference type="NCBIfam" id="TIGR03586"/>
    </source>
</evidence>
<dbReference type="SUPFAM" id="SSF51569">
    <property type="entry name" value="Aldolase"/>
    <property type="match status" value="1"/>
</dbReference>
<dbReference type="SMART" id="SM00858">
    <property type="entry name" value="SAF"/>
    <property type="match status" value="1"/>
</dbReference>
<comment type="caution">
    <text evidence="4">The sequence shown here is derived from an EMBL/GenBank/DDBJ whole genome shotgun (WGS) entry which is preliminary data.</text>
</comment>
<proteinExistence type="predicted"/>
<dbReference type="PANTHER" id="PTHR42966">
    <property type="entry name" value="N-ACETYLNEURAMINATE SYNTHASE"/>
    <property type="match status" value="1"/>
</dbReference>
<reference evidence="3 5" key="3">
    <citation type="journal article" date="2024" name="Syst. Appl. Microbiol.">
        <title>Helicobacter cappadocius sp. nov., from lizards: The first psychrotrophic Helicobacter species.</title>
        <authorList>
            <person name="Aydin F."/>
            <person name="Tarhane S."/>
            <person name="Karakaya E."/>
            <person name="Abay S."/>
            <person name="Kayman T."/>
            <person name="Guran O."/>
            <person name="Bozkurt E."/>
            <person name="Uzum N."/>
            <person name="Avci A."/>
            <person name="Olgun K."/>
            <person name="Jablonski D."/>
            <person name="Guran C."/>
            <person name="Burcin Saticioglu I."/>
        </authorList>
    </citation>
    <scope>NUCLEOTIDE SEQUENCE [LARGE SCALE GENOMIC DNA]</scope>
    <source>
        <strain evidence="3">Faydin-H75</strain>
        <strain evidence="5">faydin-H76</strain>
    </source>
</reference>
<dbReference type="PROSITE" id="PS50844">
    <property type="entry name" value="AFP_LIKE"/>
    <property type="match status" value="1"/>
</dbReference>
<dbReference type="NCBIfam" id="TIGR03586">
    <property type="entry name" value="PseI"/>
    <property type="match status" value="1"/>
</dbReference>
<keyword evidence="6" id="KW-1185">Reference proteome</keyword>
<dbReference type="CDD" id="cd11615">
    <property type="entry name" value="SAF_NeuB_like"/>
    <property type="match status" value="1"/>
</dbReference>
<gene>
    <name evidence="4" type="primary">pseI</name>
    <name evidence="3" type="ORF">Q5I04_05460</name>
    <name evidence="4" type="ORF">Q5I06_05440</name>
</gene>
<dbReference type="Proteomes" id="UP001177258">
    <property type="component" value="Unassembled WGS sequence"/>
</dbReference>
<protein>
    <recommendedName>
        <fullName evidence="1">Pseudaminic acid synthase</fullName>
        <ecNumber evidence="1">2.5.1.97</ecNumber>
    </recommendedName>
</protein>
<evidence type="ECO:0000259" key="2">
    <source>
        <dbReference type="PROSITE" id="PS50844"/>
    </source>
</evidence>
<sequence>MMTRPLIVAELSANHNQNLEIAKKSLIAIKECGANAIKLQTYTPECLTLNCTDECFQINSGTLWDGKTLYELYQEAYMPWEWHNELFALARSLDLIIFSSPFSLKALELLEQLDCPMYKIASFEITDTNLIYEVAKTHKPIIISTGIATEEEIKDALDMCKKAGNSDITLLKCTSSYPAPLQEANLLSMPQLGEKYNVKYGLSDHTQGYLSAIIATTLGANMIEKHFILDKKLGGVDADFSLDKLEFEEMVQAINSTILALGNKEPKIDLKKLTNQRKFARSLFVSKNIKKGEVLSMQNIQSVRPNNGLAPKYLKDIIGKKANTDLKFGKPLQIDDFS</sequence>
<dbReference type="InterPro" id="IPR057736">
    <property type="entry name" value="SAF_PseI/NeuA/NeuB"/>
</dbReference>
<feature type="domain" description="AFP-like" evidence="2">
    <location>
        <begin position="282"/>
        <end position="338"/>
    </location>
</feature>
<dbReference type="InterPro" id="IPR006190">
    <property type="entry name" value="SAF_AFP_Neu5Ac"/>
</dbReference>
<name>A0AA90PL95_9HELI</name>
<dbReference type="Proteomes" id="UP001240777">
    <property type="component" value="Unassembled WGS sequence"/>
</dbReference>
<dbReference type="Gene3D" id="3.90.1210.10">
    <property type="entry name" value="Antifreeze-like/N-acetylneuraminic acid synthase C-terminal domain"/>
    <property type="match status" value="1"/>
</dbReference>
<reference evidence="4 6" key="1">
    <citation type="submission" date="2023-07" db="EMBL/GenBank/DDBJ databases">
        <title>Unpublished Manusciprt.</title>
        <authorList>
            <person name="Aydin F."/>
            <person name="Tarhane S."/>
            <person name="Saticioglu I.B."/>
            <person name="Karakaya E."/>
            <person name="Abay S."/>
            <person name="Guran O."/>
            <person name="Bozkurt E."/>
            <person name="Uzum N."/>
            <person name="Olgun K."/>
            <person name="Jablonski D."/>
        </authorList>
    </citation>
    <scope>NUCLEOTIDE SEQUENCE</scope>
    <source>
        <strain evidence="6">faydin-H75</strain>
        <strain evidence="4">Faydin-H76</strain>
    </source>
</reference>
<organism evidence="4 5">
    <name type="scientific">Helicobacter cappadocius</name>
    <dbReference type="NCBI Taxonomy" id="3063998"/>
    <lineage>
        <taxon>Bacteria</taxon>
        <taxon>Pseudomonadati</taxon>
        <taxon>Campylobacterota</taxon>
        <taxon>Epsilonproteobacteria</taxon>
        <taxon>Campylobacterales</taxon>
        <taxon>Helicobacteraceae</taxon>
        <taxon>Helicobacter</taxon>
    </lineage>
</organism>
<dbReference type="InterPro" id="IPR051690">
    <property type="entry name" value="PseI-like"/>
</dbReference>
<dbReference type="Pfam" id="PF03102">
    <property type="entry name" value="NeuB"/>
    <property type="match status" value="1"/>
</dbReference>
<dbReference type="RefSeq" id="WP_305517212.1">
    <property type="nucleotide sequence ID" value="NZ_JAUPEV010000007.1"/>
</dbReference>
<dbReference type="EMBL" id="JAUPEV010000007">
    <property type="protein sequence ID" value="MDO7253356.1"/>
    <property type="molecule type" value="Genomic_DNA"/>
</dbReference>
<evidence type="ECO:0000313" key="6">
    <source>
        <dbReference type="Proteomes" id="UP001240777"/>
    </source>
</evidence>
<dbReference type="AlphaFoldDB" id="A0AA90PL95"/>
<dbReference type="GO" id="GO:0016051">
    <property type="term" value="P:carbohydrate biosynthetic process"/>
    <property type="evidence" value="ECO:0007669"/>
    <property type="project" value="InterPro"/>
</dbReference>
<dbReference type="EC" id="2.5.1.97" evidence="1"/>
<keyword evidence="4" id="KW-0808">Transferase</keyword>
<dbReference type="InterPro" id="IPR036732">
    <property type="entry name" value="AFP_Neu5c_C_sf"/>
</dbReference>
<dbReference type="InterPro" id="IPR013132">
    <property type="entry name" value="PseI/NeuA/B-like_N"/>
</dbReference>
<dbReference type="EMBL" id="JAUYZK010000007">
    <property type="protein sequence ID" value="MDP2539214.1"/>
    <property type="molecule type" value="Genomic_DNA"/>
</dbReference>
<dbReference type="InterPro" id="IPR013974">
    <property type="entry name" value="SAF"/>
</dbReference>
<dbReference type="InterPro" id="IPR013785">
    <property type="entry name" value="Aldolase_TIM"/>
</dbReference>
<dbReference type="Pfam" id="PF08666">
    <property type="entry name" value="SAF"/>
    <property type="match status" value="1"/>
</dbReference>
<dbReference type="PANTHER" id="PTHR42966:SF2">
    <property type="entry name" value="PSEUDAMINIC ACID SYNTHASE"/>
    <property type="match status" value="1"/>
</dbReference>
<evidence type="ECO:0000313" key="3">
    <source>
        <dbReference type="EMBL" id="MDO7253356.1"/>
    </source>
</evidence>
<reference evidence="3" key="2">
    <citation type="submission" date="2023-07" db="EMBL/GenBank/DDBJ databases">
        <authorList>
            <person name="Aydin F."/>
            <person name="Tarhane S."/>
            <person name="Saticioglu I.B."/>
            <person name="Karakaya E."/>
            <person name="Abay S."/>
            <person name="Guran O."/>
            <person name="Bozkurt E."/>
            <person name="Uzum N."/>
            <person name="Olgun K."/>
            <person name="Jablonski D."/>
        </authorList>
    </citation>
    <scope>NUCLEOTIDE SEQUENCE</scope>
    <source>
        <strain evidence="3">Faydin-H75</strain>
    </source>
</reference>
<dbReference type="GO" id="GO:0047444">
    <property type="term" value="F:N-acylneuraminate-9-phosphate synthase activity"/>
    <property type="evidence" value="ECO:0007669"/>
    <property type="project" value="TreeGrafter"/>
</dbReference>
<dbReference type="Gene3D" id="3.20.20.70">
    <property type="entry name" value="Aldolase class I"/>
    <property type="match status" value="1"/>
</dbReference>